<comment type="subcellular location">
    <subcellularLocation>
        <location evidence="1 9">Cell membrane</location>
        <topology evidence="1 9">Multi-pass membrane protein</topology>
    </subcellularLocation>
</comment>
<keyword evidence="8 9" id="KW-0407">Ion channel</keyword>
<dbReference type="GO" id="GO:0005243">
    <property type="term" value="F:gap junction channel activity"/>
    <property type="evidence" value="ECO:0007669"/>
    <property type="project" value="TreeGrafter"/>
</dbReference>
<feature type="transmembrane region" description="Helical" evidence="9">
    <location>
        <begin position="762"/>
        <end position="783"/>
    </location>
</feature>
<evidence type="ECO:0000313" key="12">
    <source>
        <dbReference type="WBParaSite" id="maker-uti_cns_0001750-snap-gene-0.3-mRNA-1"/>
    </source>
</evidence>
<evidence type="ECO:0000256" key="6">
    <source>
        <dbReference type="ARBA" id="ARBA00023065"/>
    </source>
</evidence>
<keyword evidence="6 9" id="KW-0406">Ion transport</keyword>
<dbReference type="InterPro" id="IPR000990">
    <property type="entry name" value="Innexin"/>
</dbReference>
<evidence type="ECO:0000256" key="4">
    <source>
        <dbReference type="ARBA" id="ARBA00022692"/>
    </source>
</evidence>
<dbReference type="PROSITE" id="PS51013">
    <property type="entry name" value="PANNEXIN"/>
    <property type="match status" value="1"/>
</dbReference>
<evidence type="ECO:0000256" key="9">
    <source>
        <dbReference type="RuleBase" id="RU010713"/>
    </source>
</evidence>
<feature type="region of interest" description="Disordered" evidence="10">
    <location>
        <begin position="498"/>
        <end position="533"/>
    </location>
</feature>
<dbReference type="GO" id="GO:0005886">
    <property type="term" value="C:plasma membrane"/>
    <property type="evidence" value="ECO:0007669"/>
    <property type="project" value="UniProtKB-SubCell"/>
</dbReference>
<keyword evidence="2 9" id="KW-0813">Transport</keyword>
<dbReference type="PANTHER" id="PTHR11893">
    <property type="entry name" value="INNEXIN"/>
    <property type="match status" value="1"/>
</dbReference>
<reference evidence="12" key="1">
    <citation type="submission" date="2016-11" db="UniProtKB">
        <authorList>
            <consortium name="WormBaseParasite"/>
        </authorList>
    </citation>
    <scope>IDENTIFICATION</scope>
</reference>
<keyword evidence="7 9" id="KW-0472">Membrane</keyword>
<dbReference type="GO" id="GO:0005921">
    <property type="term" value="C:gap junction"/>
    <property type="evidence" value="ECO:0007669"/>
    <property type="project" value="UniProtKB-UniRule"/>
</dbReference>
<evidence type="ECO:0000256" key="10">
    <source>
        <dbReference type="SAM" id="MobiDB-lite"/>
    </source>
</evidence>
<evidence type="ECO:0000256" key="5">
    <source>
        <dbReference type="ARBA" id="ARBA00022989"/>
    </source>
</evidence>
<organism evidence="11 12">
    <name type="scientific">Macrostomum lignano</name>
    <dbReference type="NCBI Taxonomy" id="282301"/>
    <lineage>
        <taxon>Eukaryota</taxon>
        <taxon>Metazoa</taxon>
        <taxon>Spiralia</taxon>
        <taxon>Lophotrochozoa</taxon>
        <taxon>Platyhelminthes</taxon>
        <taxon>Rhabditophora</taxon>
        <taxon>Macrostomorpha</taxon>
        <taxon>Macrostomida</taxon>
        <taxon>Macrostomidae</taxon>
        <taxon>Macrostomum</taxon>
    </lineage>
</organism>
<dbReference type="AlphaFoldDB" id="A0A1I8GF65"/>
<name>A0A1I8GF65_9PLAT</name>
<accession>A0A1I8GF65</accession>
<feature type="transmembrane region" description="Helical" evidence="9">
    <location>
        <begin position="863"/>
        <end position="887"/>
    </location>
</feature>
<dbReference type="PRINTS" id="PR01262">
    <property type="entry name" value="INNEXIN"/>
</dbReference>
<dbReference type="Proteomes" id="UP000095280">
    <property type="component" value="Unplaced"/>
</dbReference>
<comment type="function">
    <text evidence="9">Structural component of the gap junctions.</text>
</comment>
<comment type="similarity">
    <text evidence="9">Belongs to the pannexin family.</text>
</comment>
<evidence type="ECO:0000256" key="1">
    <source>
        <dbReference type="ARBA" id="ARBA00004651"/>
    </source>
</evidence>
<dbReference type="PANTHER" id="PTHR11893:SF36">
    <property type="entry name" value="INNEXIN-5"/>
    <property type="match status" value="1"/>
</dbReference>
<keyword evidence="11" id="KW-1185">Reference proteome</keyword>
<comment type="caution">
    <text evidence="9">Lacks conserved residue(s) required for the propagation of feature annotation.</text>
</comment>
<keyword evidence="5 9" id="KW-1133">Transmembrane helix</keyword>
<dbReference type="GO" id="GO:0034220">
    <property type="term" value="P:monoatomic ion transmembrane transport"/>
    <property type="evidence" value="ECO:0007669"/>
    <property type="project" value="UniProtKB-KW"/>
</dbReference>
<feature type="transmembrane region" description="Helical" evidence="9">
    <location>
        <begin position="681"/>
        <end position="704"/>
    </location>
</feature>
<proteinExistence type="inferred from homology"/>
<keyword evidence="3" id="KW-1003">Cell membrane</keyword>
<dbReference type="WBParaSite" id="maker-uti_cns_0001750-snap-gene-0.3-mRNA-1">
    <property type="protein sequence ID" value="maker-uti_cns_0001750-snap-gene-0.3-mRNA-1"/>
    <property type="gene ID" value="maker-uti_cns_0001750-snap-gene-0.3"/>
</dbReference>
<gene>
    <name evidence="9" type="primary">inx</name>
</gene>
<evidence type="ECO:0000256" key="2">
    <source>
        <dbReference type="ARBA" id="ARBA00022448"/>
    </source>
</evidence>
<sequence length="993" mass="111943">PSCVGRNVFAVVLLEVMERVPCEGLLAEVCDEGELLSGVIPLVQLGNCFEALEPALNFRWGFCLQRLDKTSRRRQCSFFGTNGAIGDKPAAAAAGGFLLGTGYLNTAAPELDFCSLLLRLNDRELADRKFSSSLNLRSIMVVQSPGLSPLERTERTTAGKLAPIEFFLAFVVTEISILRKVAAQRVKQVGALTDARIIGQMCWNSNWTAGEAPVRQGRLVGALYRHQVIVDAKIRRLVARPILVSWLVAAMMESSLTRGTVFASWAVTNTPSISRPLTPELSSGTGSEKFLKYGSEDGEYRMRLRPSCTREPEWPSFSSWWTSASKAVQLAVDQQVEYRQSVGGRVAQVLQSILRFRHIKKPALAVRRRCEENTKDFRVSELNSDGSVFCRVIVLFCFCCCSDDSWRFHDPGETSSLPSKVPRCWQKLMIELFPRRLAEDAPGRTLKAAGAAAGAAAGRRELRGLPERLHDAGAVSFLPSLLQEALSKRLDETSADLDPRVHAGFRPPPLFAGKRRRQSVRKRSGTAAEGQRSGYAAACPAERKVCNLARQNIPTPAQADYTSPPIHYFKAEISSDWRPAMDGYIDSFRKLAGSAKATPKGAEDYFDRLNYVVTPALLLAIATVVGMKQYVFEPIQCWNLIELDDNRMEYAENYCWVENTFYYDPTVPIHHGKNPGEGRTILVPFILMAQAALFYVPHLIWLLLSTNVGIDMRQLALQTRNVEADSSGPDERQKKIAFLSDSLLKFIRYRSRYRNKDCCKRFASFLFGKPAFSMYFAFTYIFVKSCYVANCIGQLYLMRSFLGLNITSFGLQILSDIANNRTWQSSNVFPRVTYCQFETRNVGEPRQYTLQCVLPVNMLNEKFYIAIWFWVVILLTLSVVSASRWLLQLLLSPSRHRAIKKYLKIAENLDMNPKPTERFQRIREHEPKFVSDFLRTDGHFHANSGDIVTAEVVKETFLKWLSDATLPDRSMEDGHSVDRDFSHEHLYRKPTVV</sequence>
<feature type="compositionally biased region" description="Basic residues" evidence="10">
    <location>
        <begin position="513"/>
        <end position="524"/>
    </location>
</feature>
<evidence type="ECO:0000313" key="11">
    <source>
        <dbReference type="Proteomes" id="UP000095280"/>
    </source>
</evidence>
<evidence type="ECO:0000256" key="7">
    <source>
        <dbReference type="ARBA" id="ARBA00023136"/>
    </source>
</evidence>
<evidence type="ECO:0000256" key="3">
    <source>
        <dbReference type="ARBA" id="ARBA00022475"/>
    </source>
</evidence>
<keyword evidence="4 9" id="KW-0812">Transmembrane</keyword>
<protein>
    <recommendedName>
        <fullName evidence="9">Innexin</fullName>
    </recommendedName>
</protein>
<evidence type="ECO:0000256" key="8">
    <source>
        <dbReference type="ARBA" id="ARBA00023303"/>
    </source>
</evidence>
<dbReference type="Pfam" id="PF00876">
    <property type="entry name" value="Innexin"/>
    <property type="match status" value="1"/>
</dbReference>